<organism evidence="7 8">
    <name type="scientific">Nocardiopsis rhodophaea</name>
    <dbReference type="NCBI Taxonomy" id="280238"/>
    <lineage>
        <taxon>Bacteria</taxon>
        <taxon>Bacillati</taxon>
        <taxon>Actinomycetota</taxon>
        <taxon>Actinomycetes</taxon>
        <taxon>Streptosporangiales</taxon>
        <taxon>Nocardiopsidaceae</taxon>
        <taxon>Nocardiopsis</taxon>
    </lineage>
</organism>
<evidence type="ECO:0000313" key="8">
    <source>
        <dbReference type="Proteomes" id="UP001501585"/>
    </source>
</evidence>
<evidence type="ECO:0000256" key="2">
    <source>
        <dbReference type="ARBA" id="ARBA00023125"/>
    </source>
</evidence>
<dbReference type="InterPro" id="IPR036388">
    <property type="entry name" value="WH-like_DNA-bd_sf"/>
</dbReference>
<keyword evidence="3" id="KW-0804">Transcription</keyword>
<keyword evidence="1" id="KW-0805">Transcription regulation</keyword>
<name>A0ABN2TDL3_9ACTN</name>
<gene>
    <name evidence="7" type="ORF">GCM10009799_36220</name>
</gene>
<comment type="caution">
    <text evidence="7">The sequence shown here is derived from an EMBL/GenBank/DDBJ whole genome shotgun (WGS) entry which is preliminary data.</text>
</comment>
<dbReference type="SUPFAM" id="SSF53697">
    <property type="entry name" value="SIS domain"/>
    <property type="match status" value="1"/>
</dbReference>
<evidence type="ECO:0000259" key="6">
    <source>
        <dbReference type="PROSITE" id="PS51464"/>
    </source>
</evidence>
<dbReference type="InterPro" id="IPR035472">
    <property type="entry name" value="RpiR-like_SIS"/>
</dbReference>
<dbReference type="InterPro" id="IPR046348">
    <property type="entry name" value="SIS_dom_sf"/>
</dbReference>
<dbReference type="EMBL" id="BAAAPC010000016">
    <property type="protein sequence ID" value="GAA2005526.1"/>
    <property type="molecule type" value="Genomic_DNA"/>
</dbReference>
<dbReference type="Gene3D" id="3.40.50.10490">
    <property type="entry name" value="Glucose-6-phosphate isomerase like protein, domain 1"/>
    <property type="match status" value="1"/>
</dbReference>
<dbReference type="PROSITE" id="PS51464">
    <property type="entry name" value="SIS"/>
    <property type="match status" value="1"/>
</dbReference>
<protein>
    <submittedName>
        <fullName evidence="7">MurR/RpiR family transcriptional regulator</fullName>
    </submittedName>
</protein>
<dbReference type="CDD" id="cd05013">
    <property type="entry name" value="SIS_RpiR"/>
    <property type="match status" value="1"/>
</dbReference>
<evidence type="ECO:0000259" key="5">
    <source>
        <dbReference type="PROSITE" id="PS51071"/>
    </source>
</evidence>
<dbReference type="RefSeq" id="WP_344164006.1">
    <property type="nucleotide sequence ID" value="NZ_BAAAPC010000016.1"/>
</dbReference>
<accession>A0ABN2TDL3</accession>
<feature type="domain" description="SIS" evidence="6">
    <location>
        <begin position="150"/>
        <end position="290"/>
    </location>
</feature>
<evidence type="ECO:0000256" key="4">
    <source>
        <dbReference type="SAM" id="MobiDB-lite"/>
    </source>
</evidence>
<dbReference type="InterPro" id="IPR000281">
    <property type="entry name" value="HTH_RpiR"/>
</dbReference>
<dbReference type="Pfam" id="PF01380">
    <property type="entry name" value="SIS"/>
    <property type="match status" value="1"/>
</dbReference>
<keyword evidence="2" id="KW-0238">DNA-binding</keyword>
<keyword evidence="8" id="KW-1185">Reference proteome</keyword>
<dbReference type="InterPro" id="IPR009057">
    <property type="entry name" value="Homeodomain-like_sf"/>
</dbReference>
<proteinExistence type="predicted"/>
<dbReference type="Proteomes" id="UP001501585">
    <property type="component" value="Unassembled WGS sequence"/>
</dbReference>
<dbReference type="PROSITE" id="PS51071">
    <property type="entry name" value="HTH_RPIR"/>
    <property type="match status" value="1"/>
</dbReference>
<dbReference type="InterPro" id="IPR047640">
    <property type="entry name" value="RpiR-like"/>
</dbReference>
<dbReference type="SUPFAM" id="SSF46689">
    <property type="entry name" value="Homeodomain-like"/>
    <property type="match status" value="1"/>
</dbReference>
<evidence type="ECO:0000256" key="3">
    <source>
        <dbReference type="ARBA" id="ARBA00023163"/>
    </source>
</evidence>
<dbReference type="Gene3D" id="1.10.10.10">
    <property type="entry name" value="Winged helix-like DNA-binding domain superfamily/Winged helix DNA-binding domain"/>
    <property type="match status" value="1"/>
</dbReference>
<dbReference type="PANTHER" id="PTHR30514:SF1">
    <property type="entry name" value="HTH-TYPE TRANSCRIPTIONAL REGULATOR HEXR-RELATED"/>
    <property type="match status" value="1"/>
</dbReference>
<dbReference type="InterPro" id="IPR001347">
    <property type="entry name" value="SIS_dom"/>
</dbReference>
<evidence type="ECO:0000313" key="7">
    <source>
        <dbReference type="EMBL" id="GAA2005526.1"/>
    </source>
</evidence>
<feature type="domain" description="HTH rpiR-type" evidence="5">
    <location>
        <begin position="24"/>
        <end position="100"/>
    </location>
</feature>
<sequence>MTAEGDATANGTGRPDDATAKSPPSTVLRVRSLLPSLAPAEQRVAERIIDDPERVAASSITQLAKDCDTSEATVIRFCRTIDFTGYRELRLTLATEVGQARGAGISAREVASDINPDDTLVTVVEKIAYTDARAVEDTGAQLDVGTLETVVEALAAARRIDVYGVGASAFVAADFQQKLHRIGLASFAWSDNHVMLTSAALLSEGDVAIAISHSGTTIDTINALAEAKRRGATTVAITNFPRSPISQSADHLLTTAARETTFRSGATASRLAQLTVVDCLFVGLAQLRYADSRTALETTYQAVRGLRVGEARRQSRASDG</sequence>
<reference evidence="7 8" key="1">
    <citation type="journal article" date="2019" name="Int. J. Syst. Evol. Microbiol.">
        <title>The Global Catalogue of Microorganisms (GCM) 10K type strain sequencing project: providing services to taxonomists for standard genome sequencing and annotation.</title>
        <authorList>
            <consortium name="The Broad Institute Genomics Platform"/>
            <consortium name="The Broad Institute Genome Sequencing Center for Infectious Disease"/>
            <person name="Wu L."/>
            <person name="Ma J."/>
        </authorList>
    </citation>
    <scope>NUCLEOTIDE SEQUENCE [LARGE SCALE GENOMIC DNA]</scope>
    <source>
        <strain evidence="7 8">JCM 15313</strain>
    </source>
</reference>
<dbReference type="Pfam" id="PF01418">
    <property type="entry name" value="HTH_6"/>
    <property type="match status" value="1"/>
</dbReference>
<dbReference type="PANTHER" id="PTHR30514">
    <property type="entry name" value="GLUCOKINASE"/>
    <property type="match status" value="1"/>
</dbReference>
<feature type="region of interest" description="Disordered" evidence="4">
    <location>
        <begin position="1"/>
        <end position="25"/>
    </location>
</feature>
<evidence type="ECO:0000256" key="1">
    <source>
        <dbReference type="ARBA" id="ARBA00023015"/>
    </source>
</evidence>